<dbReference type="Proteomes" id="UP000308092">
    <property type="component" value="Unassembled WGS sequence"/>
</dbReference>
<dbReference type="GO" id="GO:0000166">
    <property type="term" value="F:nucleotide binding"/>
    <property type="evidence" value="ECO:0007669"/>
    <property type="project" value="UniProtKB-KW"/>
</dbReference>
<dbReference type="InterPro" id="IPR013149">
    <property type="entry name" value="ADH-like_C"/>
</dbReference>
<proteinExistence type="inferred from homology"/>
<evidence type="ECO:0000256" key="1">
    <source>
        <dbReference type="ARBA" id="ARBA00008072"/>
    </source>
</evidence>
<evidence type="ECO:0000256" key="4">
    <source>
        <dbReference type="ARBA" id="ARBA00023002"/>
    </source>
</evidence>
<dbReference type="GO" id="GO:0016651">
    <property type="term" value="F:oxidoreductase activity, acting on NAD(P)H"/>
    <property type="evidence" value="ECO:0007669"/>
    <property type="project" value="InterPro"/>
</dbReference>
<keyword evidence="2" id="KW-0547">Nucleotide-binding</keyword>
<dbReference type="SUPFAM" id="SSF51735">
    <property type="entry name" value="NAD(P)-binding Rossmann-fold domains"/>
    <property type="match status" value="1"/>
</dbReference>
<evidence type="ECO:0000256" key="3">
    <source>
        <dbReference type="ARBA" id="ARBA00022857"/>
    </source>
</evidence>
<dbReference type="Pfam" id="PF08240">
    <property type="entry name" value="ADH_N"/>
    <property type="match status" value="1"/>
</dbReference>
<keyword evidence="7" id="KW-1185">Reference proteome</keyword>
<dbReference type="SMART" id="SM00829">
    <property type="entry name" value="PKS_ER"/>
    <property type="match status" value="1"/>
</dbReference>
<name>A0A4S3JFF9_9EURO</name>
<accession>A0A4S3JFF9</accession>
<dbReference type="InterPro" id="IPR011032">
    <property type="entry name" value="GroES-like_sf"/>
</dbReference>
<reference evidence="6 7" key="1">
    <citation type="submission" date="2019-03" db="EMBL/GenBank/DDBJ databases">
        <title>The genome sequence of a newly discovered highly antifungal drug resistant Aspergillus species, Aspergillus tanneri NIH 1004.</title>
        <authorList>
            <person name="Mounaud S."/>
            <person name="Singh I."/>
            <person name="Joardar V."/>
            <person name="Pakala S."/>
            <person name="Pakala S."/>
            <person name="Venepally P."/>
            <person name="Hoover J."/>
            <person name="Nierman W."/>
            <person name="Chung J."/>
            <person name="Losada L."/>
        </authorList>
    </citation>
    <scope>NUCLEOTIDE SEQUENCE [LARGE SCALE GENOMIC DNA]</scope>
    <source>
        <strain evidence="6 7">NIH1004</strain>
    </source>
</reference>
<dbReference type="PANTHER" id="PTHR45348:SF2">
    <property type="entry name" value="ZINC-TYPE ALCOHOL DEHYDROGENASE-LIKE PROTEIN C2E1P3.01"/>
    <property type="match status" value="1"/>
</dbReference>
<evidence type="ECO:0000256" key="2">
    <source>
        <dbReference type="ARBA" id="ARBA00022741"/>
    </source>
</evidence>
<evidence type="ECO:0000313" key="7">
    <source>
        <dbReference type="Proteomes" id="UP000308092"/>
    </source>
</evidence>
<dbReference type="CDD" id="cd08249">
    <property type="entry name" value="enoyl_reductase_like"/>
    <property type="match status" value="1"/>
</dbReference>
<gene>
    <name evidence="6" type="ORF">EYZ11_006468</name>
</gene>
<dbReference type="Pfam" id="PF00107">
    <property type="entry name" value="ADH_zinc_N"/>
    <property type="match status" value="1"/>
</dbReference>
<comment type="similarity">
    <text evidence="1">Belongs to the zinc-containing alcohol dehydrogenase family.</text>
</comment>
<dbReference type="VEuPathDB" id="FungiDB:EYZ11_006468"/>
<protein>
    <recommendedName>
        <fullName evidence="5">Enoyl reductase (ER) domain-containing protein</fullName>
    </recommendedName>
</protein>
<dbReference type="InterPro" id="IPR036291">
    <property type="entry name" value="NAD(P)-bd_dom_sf"/>
</dbReference>
<dbReference type="InterPro" id="IPR020843">
    <property type="entry name" value="ER"/>
</dbReference>
<evidence type="ECO:0000313" key="6">
    <source>
        <dbReference type="EMBL" id="THC94059.1"/>
    </source>
</evidence>
<dbReference type="STRING" id="1220188.A0A4S3JFF9"/>
<dbReference type="SUPFAM" id="SSF50129">
    <property type="entry name" value="GroES-like"/>
    <property type="match status" value="1"/>
</dbReference>
<dbReference type="Gene3D" id="3.40.50.720">
    <property type="entry name" value="NAD(P)-binding Rossmann-like Domain"/>
    <property type="match status" value="1"/>
</dbReference>
<evidence type="ECO:0000259" key="5">
    <source>
        <dbReference type="SMART" id="SM00829"/>
    </source>
</evidence>
<organism evidence="6 7">
    <name type="scientific">Aspergillus tanneri</name>
    <dbReference type="NCBI Taxonomy" id="1220188"/>
    <lineage>
        <taxon>Eukaryota</taxon>
        <taxon>Fungi</taxon>
        <taxon>Dikarya</taxon>
        <taxon>Ascomycota</taxon>
        <taxon>Pezizomycotina</taxon>
        <taxon>Eurotiomycetes</taxon>
        <taxon>Eurotiomycetidae</taxon>
        <taxon>Eurotiales</taxon>
        <taxon>Aspergillaceae</taxon>
        <taxon>Aspergillus</taxon>
        <taxon>Aspergillus subgen. Circumdati</taxon>
    </lineage>
</organism>
<dbReference type="PANTHER" id="PTHR45348">
    <property type="entry name" value="HYPOTHETICAL OXIDOREDUCTASE (EUROFUNG)"/>
    <property type="match status" value="1"/>
</dbReference>
<dbReference type="EMBL" id="SOSA01000228">
    <property type="protein sequence ID" value="THC94059.1"/>
    <property type="molecule type" value="Genomic_DNA"/>
</dbReference>
<feature type="domain" description="Enoyl reductase (ER)" evidence="5">
    <location>
        <begin position="17"/>
        <end position="254"/>
    </location>
</feature>
<dbReference type="Gene3D" id="3.90.180.10">
    <property type="entry name" value="Medium-chain alcohol dehydrogenases, catalytic domain"/>
    <property type="match status" value="1"/>
</dbReference>
<keyword evidence="4" id="KW-0560">Oxidoreductase</keyword>
<dbReference type="InterPro" id="IPR013154">
    <property type="entry name" value="ADH-like_N"/>
</dbReference>
<comment type="caution">
    <text evidence="6">The sequence shown here is derived from an EMBL/GenBank/DDBJ whole genome shotgun (WGS) entry which is preliminary data.</text>
</comment>
<sequence>MVAITTLPSAQRALTAGPNGEFILSHNAPVAELDPDSVIIKTSAVALNPVDTKMIGDFVTPGAIFGFDCAGRVVAVGANISHLAVGDLVCGSADGMNRANPRGGAFAEYVSLLGDMTLRIPEFTLPLENAACLGTALASGSVEPFPVLIYGGSTSTGTMAIQLVKLCGLHPITTCSPQRFEFVKSYGAEAAFDYKSPTCGEEIRRYTGNTLAYAMDCITQEQSTRICYAAIGRAGGRYVALDPYPERAATRKVVKPDWILATAITGRGCQFFWGSRNYYMRGKFDLIHQRFATVG</sequence>
<dbReference type="InterPro" id="IPR047122">
    <property type="entry name" value="Trans-enoyl_RdTase-like"/>
</dbReference>
<keyword evidence="3" id="KW-0521">NADP</keyword>
<dbReference type="AlphaFoldDB" id="A0A4S3JFF9"/>